<dbReference type="EMBL" id="CM045865">
    <property type="protein sequence ID" value="KAI7962280.1"/>
    <property type="molecule type" value="Genomic_DNA"/>
</dbReference>
<reference evidence="2" key="2">
    <citation type="journal article" date="2018" name="Mol. Plant Microbe Interact.">
        <title>Genome sequence resources for the wheat stripe rust pathogen (Puccinia striiformis f. sp. tritici) and the barley stripe rust pathogen (Puccinia striiformis f. sp. hordei).</title>
        <authorList>
            <person name="Xia C."/>
            <person name="Wang M."/>
            <person name="Yin C."/>
            <person name="Cornejo O.E."/>
            <person name="Hulbert S.H."/>
            <person name="Chen X."/>
        </authorList>
    </citation>
    <scope>NUCLEOTIDE SEQUENCE [LARGE SCALE GENOMIC DNA]</scope>
    <source>
        <strain evidence="2">93-210</strain>
    </source>
</reference>
<protein>
    <submittedName>
        <fullName evidence="1">Uncharacterized protein</fullName>
    </submittedName>
</protein>
<gene>
    <name evidence="1" type="ORF">MJO28_000374</name>
</gene>
<evidence type="ECO:0000313" key="1">
    <source>
        <dbReference type="EMBL" id="KAI7962280.1"/>
    </source>
</evidence>
<proteinExistence type="predicted"/>
<sequence length="572" mass="64355">MHAITPASTDPKFIRPSNDSRKALKVVMLSESDQPGPPSKKKAPIVLAAPFVLAKKTQSITTAPTQVSKRDQNNPVEVDSEPSSDRVETLMDLTQDSDEENAKVTKKPRRKMKNGESELDDVGTFFHPPTFASEKDSEATMFKCRWCHNTYKKARGTRCNLYEHQDGDLTQAACSACNEAISAGAKLPLTPKEIKDREMDQQRGVMAQFVQSTAFKAGTSNQILVMWMIRHALPWSRIEDLHLGIAFNYVRQGVKLYSRTWAANVYCNLQGKVLSIIETNGLKLSLIHDVWTTKGNRQAFLGISTVYISADWVFKITTDSGSNNGTMAAEVDRLIHQKTGIDMNMSENRIRCICHKFALILNAGLKAITITPKGLVASKESTLGFFPGLSAISEEFHEIEETERFGEEVFIEDDNVDSETDSSSDTEEAPGNTNRIDSVLKKVDFIVQKITSSAAKRSEFDTWAKKLDYSGPGLIAGHGIRWNIKFQSRDQAFKARNVINQLIENERDRQEREGGKNHFNDFEISRNDWEIVKKLNDILSEFYFLTKKMEGDVPSASMMLAEYRYLHPNPSF</sequence>
<dbReference type="Proteomes" id="UP001060170">
    <property type="component" value="Chromosome 1"/>
</dbReference>
<organism evidence="1 2">
    <name type="scientific">Puccinia striiformis f. sp. tritici</name>
    <dbReference type="NCBI Taxonomy" id="168172"/>
    <lineage>
        <taxon>Eukaryota</taxon>
        <taxon>Fungi</taxon>
        <taxon>Dikarya</taxon>
        <taxon>Basidiomycota</taxon>
        <taxon>Pucciniomycotina</taxon>
        <taxon>Pucciniomycetes</taxon>
        <taxon>Pucciniales</taxon>
        <taxon>Pucciniaceae</taxon>
        <taxon>Puccinia</taxon>
    </lineage>
</organism>
<keyword evidence="2" id="KW-1185">Reference proteome</keyword>
<reference evidence="2" key="1">
    <citation type="journal article" date="2018" name="BMC Genomics">
        <title>Genomic insights into host adaptation between the wheat stripe rust pathogen (Puccinia striiformis f. sp. tritici) and the barley stripe rust pathogen (Puccinia striiformis f. sp. hordei).</title>
        <authorList>
            <person name="Xia C."/>
            <person name="Wang M."/>
            <person name="Yin C."/>
            <person name="Cornejo O.E."/>
            <person name="Hulbert S.H."/>
            <person name="Chen X."/>
        </authorList>
    </citation>
    <scope>NUCLEOTIDE SEQUENCE [LARGE SCALE GENOMIC DNA]</scope>
    <source>
        <strain evidence="2">93-210</strain>
    </source>
</reference>
<evidence type="ECO:0000313" key="2">
    <source>
        <dbReference type="Proteomes" id="UP001060170"/>
    </source>
</evidence>
<reference evidence="1 2" key="3">
    <citation type="journal article" date="2022" name="Microbiol. Spectr.">
        <title>Folding features and dynamics of 3D genome architecture in plant fungal pathogens.</title>
        <authorList>
            <person name="Xia C."/>
        </authorList>
    </citation>
    <scope>NUCLEOTIDE SEQUENCE [LARGE SCALE GENOMIC DNA]</scope>
    <source>
        <strain evidence="1 2">93-210</strain>
    </source>
</reference>
<accession>A0ACC0EX92</accession>
<comment type="caution">
    <text evidence="1">The sequence shown here is derived from an EMBL/GenBank/DDBJ whole genome shotgun (WGS) entry which is preliminary data.</text>
</comment>
<name>A0ACC0EX92_9BASI</name>